<name>A0ABR2QQJ0_9ROSI</name>
<feature type="compositionally biased region" description="Basic and acidic residues" evidence="1">
    <location>
        <begin position="68"/>
        <end position="77"/>
    </location>
</feature>
<protein>
    <submittedName>
        <fullName evidence="2">Uncharacterized protein</fullName>
    </submittedName>
</protein>
<reference evidence="2 3" key="1">
    <citation type="journal article" date="2024" name="G3 (Bethesda)">
        <title>Genome assembly of Hibiscus sabdariffa L. provides insights into metabolisms of medicinal natural products.</title>
        <authorList>
            <person name="Kim T."/>
        </authorList>
    </citation>
    <scope>NUCLEOTIDE SEQUENCE [LARGE SCALE GENOMIC DNA]</scope>
    <source>
        <strain evidence="2">TK-2024</strain>
        <tissue evidence="2">Old leaves</tissue>
    </source>
</reference>
<comment type="caution">
    <text evidence="2">The sequence shown here is derived from an EMBL/GenBank/DDBJ whole genome shotgun (WGS) entry which is preliminary data.</text>
</comment>
<dbReference type="Proteomes" id="UP001396334">
    <property type="component" value="Unassembled WGS sequence"/>
</dbReference>
<organism evidence="2 3">
    <name type="scientific">Hibiscus sabdariffa</name>
    <name type="common">roselle</name>
    <dbReference type="NCBI Taxonomy" id="183260"/>
    <lineage>
        <taxon>Eukaryota</taxon>
        <taxon>Viridiplantae</taxon>
        <taxon>Streptophyta</taxon>
        <taxon>Embryophyta</taxon>
        <taxon>Tracheophyta</taxon>
        <taxon>Spermatophyta</taxon>
        <taxon>Magnoliopsida</taxon>
        <taxon>eudicotyledons</taxon>
        <taxon>Gunneridae</taxon>
        <taxon>Pentapetalae</taxon>
        <taxon>rosids</taxon>
        <taxon>malvids</taxon>
        <taxon>Malvales</taxon>
        <taxon>Malvaceae</taxon>
        <taxon>Malvoideae</taxon>
        <taxon>Hibiscus</taxon>
    </lineage>
</organism>
<accession>A0ABR2QQJ0</accession>
<evidence type="ECO:0000313" key="3">
    <source>
        <dbReference type="Proteomes" id="UP001396334"/>
    </source>
</evidence>
<gene>
    <name evidence="2" type="ORF">V6N11_060418</name>
</gene>
<evidence type="ECO:0000313" key="2">
    <source>
        <dbReference type="EMBL" id="KAK9002840.1"/>
    </source>
</evidence>
<feature type="region of interest" description="Disordered" evidence="1">
    <location>
        <begin position="60"/>
        <end position="91"/>
    </location>
</feature>
<dbReference type="EMBL" id="JBBPBN010000034">
    <property type="protein sequence ID" value="KAK9002840.1"/>
    <property type="molecule type" value="Genomic_DNA"/>
</dbReference>
<proteinExistence type="predicted"/>
<evidence type="ECO:0000256" key="1">
    <source>
        <dbReference type="SAM" id="MobiDB-lite"/>
    </source>
</evidence>
<sequence>MDFMNQGRNPRPAQSYGSGRYWVKGAYDHVKVKKVDFGKTGAVKRKAGIIYRNQRPLSRAIEETEENSADKTMEPEKSGGQAEKGETMVYGGSKARVKRSCKGKMKIFGQRLGHNSLPVGQKVNAAQLGPGRCKLCEKDTETLLHAMRECQQVQTVLKVNGMDEILPQGPFVTCMEWLIECWHILESTQFTFLIVLL</sequence>
<keyword evidence="3" id="KW-1185">Reference proteome</keyword>